<proteinExistence type="predicted"/>
<dbReference type="EMBL" id="AACS02000011">
    <property type="protein sequence ID" value="EAU82907.2"/>
    <property type="molecule type" value="Genomic_DNA"/>
</dbReference>
<dbReference type="KEGG" id="cci:CC1G_05529"/>
<comment type="caution">
    <text evidence="2">The sequence shown here is derived from an EMBL/GenBank/DDBJ whole genome shotgun (WGS) entry which is preliminary data.</text>
</comment>
<feature type="compositionally biased region" description="Basic and acidic residues" evidence="1">
    <location>
        <begin position="373"/>
        <end position="386"/>
    </location>
</feature>
<name>A8P5M2_COPC7</name>
<sequence length="595" mass="65486">MANTPPDNIPINRGDSVKAYATQSSSPDGSESPSWQTQSTLTSATSTSNSSSSPPGPMTPPPRLERSRSSRYGDLGRVPLHRRGTSKRYENFEDLLREAGYKETRVFTPEMERLKEAAADGRADENRLSSMGAVVDFLTNLFPGPGRHSRQPSDEFSPPPSPLGERRSVREPATPGDLSSSMESFDDATPKATSRQVSDARSRYDLSSRPSQASLYHPPPSPTLAHPRPSRAKAYLRHMASNISMQQPPRPNSTPAHHRAPFSLRSREKDDDDPSIIFTTKGNGEGEEDPRAQPPLPNTWLETVARAVLASGSGMHIGGPLQSHPASRRPQLRNTRSSLSQTTSNWRTHGKRRSGLSDQTNTLAPPPFLTMLERGRAGRSETEVTRTRVVCRSAPGSRASSLVRRESGMGRRERGRGDKRRRDADKDRLPSLARTQVEGDPWNHGRGRPAATTTMTANDVKNRYLRGRGRGAGSTMVIDDDYDDSDEGGTSDDDEDGDGEVDLRQMLVLPIARRQNSIHSLRRHLQLENASNRPQMARGRSFASQKYVRSPLSDDDLGQEWGSGWVRHGGGSAGVEDDEDTNTFAQVFGDARNRT</sequence>
<dbReference type="GeneID" id="6015572"/>
<dbReference type="STRING" id="240176.A8P5M2"/>
<accession>A8P5M2</accession>
<reference evidence="2 3" key="1">
    <citation type="journal article" date="2010" name="Proc. Natl. Acad. Sci. U.S.A.">
        <title>Insights into evolution of multicellular fungi from the assembled chromosomes of the mushroom Coprinopsis cinerea (Coprinus cinereus).</title>
        <authorList>
            <person name="Stajich J.E."/>
            <person name="Wilke S.K."/>
            <person name="Ahren D."/>
            <person name="Au C.H."/>
            <person name="Birren B.W."/>
            <person name="Borodovsky M."/>
            <person name="Burns C."/>
            <person name="Canback B."/>
            <person name="Casselton L.A."/>
            <person name="Cheng C.K."/>
            <person name="Deng J."/>
            <person name="Dietrich F.S."/>
            <person name="Fargo D.C."/>
            <person name="Farman M.L."/>
            <person name="Gathman A.C."/>
            <person name="Goldberg J."/>
            <person name="Guigo R."/>
            <person name="Hoegger P.J."/>
            <person name="Hooker J.B."/>
            <person name="Huggins A."/>
            <person name="James T.Y."/>
            <person name="Kamada T."/>
            <person name="Kilaru S."/>
            <person name="Kodira C."/>
            <person name="Kues U."/>
            <person name="Kupfer D."/>
            <person name="Kwan H.S."/>
            <person name="Lomsadze A."/>
            <person name="Li W."/>
            <person name="Lilly W.W."/>
            <person name="Ma L.J."/>
            <person name="Mackey A.J."/>
            <person name="Manning G."/>
            <person name="Martin F."/>
            <person name="Muraguchi H."/>
            <person name="Natvig D.O."/>
            <person name="Palmerini H."/>
            <person name="Ramesh M.A."/>
            <person name="Rehmeyer C.J."/>
            <person name="Roe B.A."/>
            <person name="Shenoy N."/>
            <person name="Stanke M."/>
            <person name="Ter-Hovhannisyan V."/>
            <person name="Tunlid A."/>
            <person name="Velagapudi R."/>
            <person name="Vision T.J."/>
            <person name="Zeng Q."/>
            <person name="Zolan M.E."/>
            <person name="Pukkila P.J."/>
        </authorList>
    </citation>
    <scope>NUCLEOTIDE SEQUENCE [LARGE SCALE GENOMIC DNA]</scope>
    <source>
        <strain evidence="3">Okayama-7 / 130 / ATCC MYA-4618 / FGSC 9003</strain>
    </source>
</reference>
<dbReference type="VEuPathDB" id="FungiDB:CC1G_05529"/>
<dbReference type="OrthoDB" id="2536714at2759"/>
<dbReference type="AlphaFoldDB" id="A8P5M2"/>
<protein>
    <submittedName>
        <fullName evidence="2">Uncharacterized protein</fullName>
    </submittedName>
</protein>
<gene>
    <name evidence="2" type="ORF">CC1G_05529</name>
</gene>
<feature type="region of interest" description="Disordered" evidence="1">
    <location>
        <begin position="1"/>
        <end position="92"/>
    </location>
</feature>
<dbReference type="InParanoid" id="A8P5M2"/>
<feature type="region of interest" description="Disordered" evidence="1">
    <location>
        <begin position="559"/>
        <end position="582"/>
    </location>
</feature>
<dbReference type="HOGENOM" id="CLU_027666_0_0_1"/>
<feature type="region of interest" description="Disordered" evidence="1">
    <location>
        <begin position="313"/>
        <end position="500"/>
    </location>
</feature>
<dbReference type="RefSeq" id="XP_001838976.2">
    <property type="nucleotide sequence ID" value="XM_001838924.2"/>
</dbReference>
<feature type="compositionally biased region" description="Basic and acidic residues" evidence="1">
    <location>
        <begin position="403"/>
        <end position="429"/>
    </location>
</feature>
<dbReference type="OMA" id="HMASVAN"/>
<organism evidence="2 3">
    <name type="scientific">Coprinopsis cinerea (strain Okayama-7 / 130 / ATCC MYA-4618 / FGSC 9003)</name>
    <name type="common">Inky cap fungus</name>
    <name type="synonym">Hormographiella aspergillata</name>
    <dbReference type="NCBI Taxonomy" id="240176"/>
    <lineage>
        <taxon>Eukaryota</taxon>
        <taxon>Fungi</taxon>
        <taxon>Dikarya</taxon>
        <taxon>Basidiomycota</taxon>
        <taxon>Agaricomycotina</taxon>
        <taxon>Agaricomycetes</taxon>
        <taxon>Agaricomycetidae</taxon>
        <taxon>Agaricales</taxon>
        <taxon>Agaricineae</taxon>
        <taxon>Psathyrellaceae</taxon>
        <taxon>Coprinopsis</taxon>
    </lineage>
</organism>
<evidence type="ECO:0000256" key="1">
    <source>
        <dbReference type="SAM" id="MobiDB-lite"/>
    </source>
</evidence>
<feature type="compositionally biased region" description="Low complexity" evidence="1">
    <location>
        <begin position="24"/>
        <end position="53"/>
    </location>
</feature>
<feature type="compositionally biased region" description="Polar residues" evidence="1">
    <location>
        <begin position="332"/>
        <end position="347"/>
    </location>
</feature>
<keyword evidence="3" id="KW-1185">Reference proteome</keyword>
<feature type="compositionally biased region" description="Acidic residues" evidence="1">
    <location>
        <begin position="478"/>
        <end position="500"/>
    </location>
</feature>
<dbReference type="Proteomes" id="UP000001861">
    <property type="component" value="Unassembled WGS sequence"/>
</dbReference>
<evidence type="ECO:0000313" key="2">
    <source>
        <dbReference type="EMBL" id="EAU82907.2"/>
    </source>
</evidence>
<evidence type="ECO:0000313" key="3">
    <source>
        <dbReference type="Proteomes" id="UP000001861"/>
    </source>
</evidence>
<dbReference type="eggNOG" id="ENOG502SPNK">
    <property type="taxonomic scope" value="Eukaryota"/>
</dbReference>
<feature type="region of interest" description="Disordered" evidence="1">
    <location>
        <begin position="138"/>
        <end position="298"/>
    </location>
</feature>